<dbReference type="PANTHER" id="PTHR34598:SF3">
    <property type="entry name" value="OXIDOREDUCTASE AN1597"/>
    <property type="match status" value="1"/>
</dbReference>
<comment type="similarity">
    <text evidence="1">Belongs to the asaB hydroxylase/desaturase family.</text>
</comment>
<evidence type="ECO:0000256" key="1">
    <source>
        <dbReference type="ARBA" id="ARBA00023604"/>
    </source>
</evidence>
<reference evidence="2 3" key="1">
    <citation type="submission" date="2019-10" db="EMBL/GenBank/DDBJ databases">
        <authorList>
            <person name="Palmer J.M."/>
        </authorList>
    </citation>
    <scope>NUCLEOTIDE SEQUENCE [LARGE SCALE GENOMIC DNA]</scope>
    <source>
        <strain evidence="2 3">TWF730</strain>
    </source>
</reference>
<accession>A0AAV9V9A1</accession>
<sequence length="129" mass="15161">MRYQIINVWRPVVDVVEDCPLAFCHPESTSELDEVPGDVVKRDYIGEVYYMKHRPESEPRWFYLNQQTKDEVWLFKSFDSHPSEGETKALFHCTFINPERPPDFTPRISIEVRAMVFHSLESPDKGPDS</sequence>
<protein>
    <submittedName>
        <fullName evidence="2">Uncharacterized protein</fullName>
    </submittedName>
</protein>
<dbReference type="Proteomes" id="UP001373714">
    <property type="component" value="Unassembled WGS sequence"/>
</dbReference>
<dbReference type="NCBIfam" id="NF041278">
    <property type="entry name" value="CmcJ_NvfI_EfuI"/>
    <property type="match status" value="1"/>
</dbReference>
<organism evidence="2 3">
    <name type="scientific">Orbilia blumenaviensis</name>
    <dbReference type="NCBI Taxonomy" id="1796055"/>
    <lineage>
        <taxon>Eukaryota</taxon>
        <taxon>Fungi</taxon>
        <taxon>Dikarya</taxon>
        <taxon>Ascomycota</taxon>
        <taxon>Pezizomycotina</taxon>
        <taxon>Orbiliomycetes</taxon>
        <taxon>Orbiliales</taxon>
        <taxon>Orbiliaceae</taxon>
        <taxon>Orbilia</taxon>
    </lineage>
</organism>
<proteinExistence type="inferred from homology"/>
<keyword evidence="3" id="KW-1185">Reference proteome</keyword>
<name>A0AAV9V9A1_9PEZI</name>
<comment type="caution">
    <text evidence="2">The sequence shown here is derived from an EMBL/GenBank/DDBJ whole genome shotgun (WGS) entry which is preliminary data.</text>
</comment>
<dbReference type="PANTHER" id="PTHR34598">
    <property type="entry name" value="BLL6449 PROTEIN"/>
    <property type="match status" value="1"/>
</dbReference>
<dbReference type="AlphaFoldDB" id="A0AAV9V9A1"/>
<dbReference type="GO" id="GO:0016491">
    <property type="term" value="F:oxidoreductase activity"/>
    <property type="evidence" value="ECO:0007669"/>
    <property type="project" value="InterPro"/>
</dbReference>
<evidence type="ECO:0000313" key="3">
    <source>
        <dbReference type="Proteomes" id="UP001373714"/>
    </source>
</evidence>
<dbReference type="EMBL" id="JAVHNS010000005">
    <property type="protein sequence ID" value="KAK6354121.1"/>
    <property type="molecule type" value="Genomic_DNA"/>
</dbReference>
<dbReference type="InterPro" id="IPR044053">
    <property type="entry name" value="AsaB-like"/>
</dbReference>
<evidence type="ECO:0000313" key="2">
    <source>
        <dbReference type="EMBL" id="KAK6354121.1"/>
    </source>
</evidence>
<gene>
    <name evidence="2" type="ORF">TWF730_008541</name>
</gene>